<dbReference type="SMART" id="SM00382">
    <property type="entry name" value="AAA"/>
    <property type="match status" value="2"/>
</dbReference>
<dbReference type="EMBL" id="MAAO01000005">
    <property type="protein sequence ID" value="OUR97927.1"/>
    <property type="molecule type" value="Genomic_DNA"/>
</dbReference>
<dbReference type="InterPro" id="IPR003439">
    <property type="entry name" value="ABC_transporter-like_ATP-bd"/>
</dbReference>
<dbReference type="PANTHER" id="PTHR42855">
    <property type="entry name" value="ABC TRANSPORTER ATP-BINDING SUBUNIT"/>
    <property type="match status" value="1"/>
</dbReference>
<evidence type="ECO:0000259" key="3">
    <source>
        <dbReference type="PROSITE" id="PS50893"/>
    </source>
</evidence>
<dbReference type="SUPFAM" id="SSF52540">
    <property type="entry name" value="P-loop containing nucleoside triphosphate hydrolases"/>
    <property type="match status" value="2"/>
</dbReference>
<dbReference type="Proteomes" id="UP000196531">
    <property type="component" value="Unassembled WGS sequence"/>
</dbReference>
<evidence type="ECO:0000313" key="5">
    <source>
        <dbReference type="Proteomes" id="UP000196531"/>
    </source>
</evidence>
<accession>A0A1Y5FA49</accession>
<dbReference type="CDD" id="cd03221">
    <property type="entry name" value="ABCF_EF-3"/>
    <property type="match status" value="2"/>
</dbReference>
<keyword evidence="1" id="KW-0547">Nucleotide-binding</keyword>
<comment type="caution">
    <text evidence="4">The sequence shown here is derived from an EMBL/GenBank/DDBJ whole genome shotgun (WGS) entry which is preliminary data.</text>
</comment>
<evidence type="ECO:0000256" key="2">
    <source>
        <dbReference type="ARBA" id="ARBA00022840"/>
    </source>
</evidence>
<keyword evidence="4" id="KW-0808">Transferase</keyword>
<dbReference type="GO" id="GO:0005524">
    <property type="term" value="F:ATP binding"/>
    <property type="evidence" value="ECO:0007669"/>
    <property type="project" value="UniProtKB-KW"/>
</dbReference>
<dbReference type="InterPro" id="IPR032781">
    <property type="entry name" value="ABC_tran_Xtn"/>
</dbReference>
<dbReference type="PANTHER" id="PTHR42855:SF2">
    <property type="entry name" value="DRUG RESISTANCE ABC TRANSPORTER,ATP-BINDING PROTEIN"/>
    <property type="match status" value="1"/>
</dbReference>
<feature type="domain" description="ABC transporter" evidence="3">
    <location>
        <begin position="2"/>
        <end position="259"/>
    </location>
</feature>
<dbReference type="FunFam" id="3.40.50.300:FF:000011">
    <property type="entry name" value="Putative ABC transporter ATP-binding component"/>
    <property type="match status" value="1"/>
</dbReference>
<dbReference type="InterPro" id="IPR017871">
    <property type="entry name" value="ABC_transporter-like_CS"/>
</dbReference>
<dbReference type="Pfam" id="PF00005">
    <property type="entry name" value="ABC_tran"/>
    <property type="match status" value="2"/>
</dbReference>
<proteinExistence type="predicted"/>
<dbReference type="GO" id="GO:0016887">
    <property type="term" value="F:ATP hydrolysis activity"/>
    <property type="evidence" value="ECO:0007669"/>
    <property type="project" value="InterPro"/>
</dbReference>
<evidence type="ECO:0000256" key="1">
    <source>
        <dbReference type="ARBA" id="ARBA00022741"/>
    </source>
</evidence>
<feature type="domain" description="ABC transporter" evidence="3">
    <location>
        <begin position="326"/>
        <end position="537"/>
    </location>
</feature>
<dbReference type="InterPro" id="IPR051309">
    <property type="entry name" value="ABCF_ATPase"/>
</dbReference>
<evidence type="ECO:0000313" key="4">
    <source>
        <dbReference type="EMBL" id="OUR97927.1"/>
    </source>
</evidence>
<name>A0A1Y5FA49_9BACT</name>
<organism evidence="4 5">
    <name type="scientific">Halobacteriovorax marinus</name>
    <dbReference type="NCBI Taxonomy" id="97084"/>
    <lineage>
        <taxon>Bacteria</taxon>
        <taxon>Pseudomonadati</taxon>
        <taxon>Bdellovibrionota</taxon>
        <taxon>Bacteriovoracia</taxon>
        <taxon>Bacteriovoracales</taxon>
        <taxon>Halobacteriovoraceae</taxon>
        <taxon>Halobacteriovorax</taxon>
    </lineage>
</organism>
<dbReference type="Gene3D" id="3.40.50.300">
    <property type="entry name" value="P-loop containing nucleotide triphosphate hydrolases"/>
    <property type="match status" value="2"/>
</dbReference>
<dbReference type="AlphaFoldDB" id="A0A1Y5FA49"/>
<protein>
    <submittedName>
        <fullName evidence="4">Glycosyl transferase family 1</fullName>
    </submittedName>
</protein>
<dbReference type="Pfam" id="PF12848">
    <property type="entry name" value="ABC_tran_Xtn"/>
    <property type="match status" value="1"/>
</dbReference>
<dbReference type="GO" id="GO:0016740">
    <property type="term" value="F:transferase activity"/>
    <property type="evidence" value="ECO:0007669"/>
    <property type="project" value="UniProtKB-KW"/>
</dbReference>
<dbReference type="InterPro" id="IPR027417">
    <property type="entry name" value="P-loop_NTPase"/>
</dbReference>
<dbReference type="InterPro" id="IPR003593">
    <property type="entry name" value="AAA+_ATPase"/>
</dbReference>
<dbReference type="PROSITE" id="PS50893">
    <property type="entry name" value="ABC_TRANSPORTER_2"/>
    <property type="match status" value="2"/>
</dbReference>
<dbReference type="PROSITE" id="PS00211">
    <property type="entry name" value="ABC_TRANSPORTER_1"/>
    <property type="match status" value="2"/>
</dbReference>
<keyword evidence="2" id="KW-0067">ATP-binding</keyword>
<sequence length="537" mass="60522">MLNVANITKNQGGEPLFIKANFQINPGEKVGLVGPNGAGKSTLFRMIIGEDRPDEGQISMPERLRLAYFSQNVGEMQGRTALEEVVEGDASISEMKVKLRAFEEQLCDPELDPDEMNTILNRMGEVQTLFEKVGGYDLETRAEEILTGLGIHPEDHHKNVEDFSGGWKMRIALAKVLVINPDLIIMDEPTNYLDMETILWLEDWLQNFKGAVFMTTHDRGFMNNVVKKIVDISNKRVTTYSGDYDFYIKERNIRFDQLKSEHKRQQDMLQKEEDFIAKFKARASHAAQVQSRIKKLEKIERVVLPPEEESISFDFPVPPRGSDDVVVIKDLAKSWISSEGVENKIFEGLTKTINRLQKIAVVGVNGAGKSTLLKCICNETQPTSGEIKLGPSINVGYFSQFSLEVLKPNSTVLEEIQSSLSQASDGYLRNLLAAFLFRGDDVHKKIKYLSGGEKSRLVLAVIFSKGNNLLVLDEPTNHLDIASREILMTALKAYEGTVIFVSHDRHFLHELTDQVLEVDKGGVTLFPGNYQYYLDKK</sequence>
<gene>
    <name evidence="4" type="ORF">A9Q84_06950</name>
</gene>
<reference evidence="5" key="1">
    <citation type="journal article" date="2017" name="Proc. Natl. Acad. Sci. U.S.A.">
        <title>Simulation of Deepwater Horizon oil plume reveals substrate specialization within a complex community of hydrocarbon-degraders.</title>
        <authorList>
            <person name="Hu P."/>
            <person name="Dubinsky E.A."/>
            <person name="Probst A.J."/>
            <person name="Wang J."/>
            <person name="Sieber C.M.K."/>
            <person name="Tom L.M."/>
            <person name="Gardinali P."/>
            <person name="Banfield J.F."/>
            <person name="Atlas R.M."/>
            <person name="Andersen G.L."/>
        </authorList>
    </citation>
    <scope>NUCLEOTIDE SEQUENCE [LARGE SCALE GENOMIC DNA]</scope>
</reference>